<dbReference type="GO" id="GO:0016747">
    <property type="term" value="F:acyltransferase activity, transferring groups other than amino-acyl groups"/>
    <property type="evidence" value="ECO:0007669"/>
    <property type="project" value="InterPro"/>
</dbReference>
<evidence type="ECO:0000313" key="2">
    <source>
        <dbReference type="EMBL" id="SEW04567.1"/>
    </source>
</evidence>
<name>A0A1I0NSG6_9BACT</name>
<keyword evidence="3" id="KW-1185">Reference proteome</keyword>
<evidence type="ECO:0000313" key="3">
    <source>
        <dbReference type="Proteomes" id="UP000199437"/>
    </source>
</evidence>
<accession>A0A1I0NSG6</accession>
<dbReference type="Pfam" id="PF00583">
    <property type="entry name" value="Acetyltransf_1"/>
    <property type="match status" value="1"/>
</dbReference>
<dbReference type="PROSITE" id="PS51186">
    <property type="entry name" value="GNAT"/>
    <property type="match status" value="1"/>
</dbReference>
<dbReference type="RefSeq" id="WP_090257817.1">
    <property type="nucleotide sequence ID" value="NZ_FOIR01000001.1"/>
</dbReference>
<proteinExistence type="predicted"/>
<organism evidence="2 3">
    <name type="scientific">Roseivirga pacifica</name>
    <dbReference type="NCBI Taxonomy" id="1267423"/>
    <lineage>
        <taxon>Bacteria</taxon>
        <taxon>Pseudomonadati</taxon>
        <taxon>Bacteroidota</taxon>
        <taxon>Cytophagia</taxon>
        <taxon>Cytophagales</taxon>
        <taxon>Roseivirgaceae</taxon>
        <taxon>Roseivirga</taxon>
    </lineage>
</organism>
<dbReference type="AlphaFoldDB" id="A0A1I0NSG6"/>
<protein>
    <submittedName>
        <fullName evidence="2">Acetyltransferase (GNAT) family protein</fullName>
    </submittedName>
</protein>
<sequence length="145" mass="16813">MKITIEPADMRVAIKVLSDLPEFDPMFELEYYNSKIKTTDHLILVASVDGQPVGCKLGYDRFKDGSFYSWLGGVLPDYRNLGIAKKLAQAQEKWVKEKGYACIKFKTLNRHKNMLQFALNNGFSIYNVKPQDELENYRIELIKHF</sequence>
<feature type="domain" description="N-acetyltransferase" evidence="1">
    <location>
        <begin position="3"/>
        <end position="145"/>
    </location>
</feature>
<dbReference type="OrthoDB" id="9812289at2"/>
<dbReference type="STRING" id="1267423.SAMN05216290_1432"/>
<dbReference type="GeneID" id="99986157"/>
<gene>
    <name evidence="2" type="ORF">SAMN05216290_1432</name>
</gene>
<dbReference type="CDD" id="cd04301">
    <property type="entry name" value="NAT_SF"/>
    <property type="match status" value="1"/>
</dbReference>
<dbReference type="SUPFAM" id="SSF55729">
    <property type="entry name" value="Acyl-CoA N-acyltransferases (Nat)"/>
    <property type="match status" value="1"/>
</dbReference>
<dbReference type="Proteomes" id="UP000199437">
    <property type="component" value="Unassembled WGS sequence"/>
</dbReference>
<dbReference type="InterPro" id="IPR016181">
    <property type="entry name" value="Acyl_CoA_acyltransferase"/>
</dbReference>
<dbReference type="Gene3D" id="3.40.630.30">
    <property type="match status" value="1"/>
</dbReference>
<evidence type="ECO:0000259" key="1">
    <source>
        <dbReference type="PROSITE" id="PS51186"/>
    </source>
</evidence>
<reference evidence="3" key="1">
    <citation type="submission" date="2016-10" db="EMBL/GenBank/DDBJ databases">
        <authorList>
            <person name="Varghese N."/>
            <person name="Submissions S."/>
        </authorList>
    </citation>
    <scope>NUCLEOTIDE SEQUENCE [LARGE SCALE GENOMIC DNA]</scope>
    <source>
        <strain evidence="3">CGMCC 1.12402</strain>
    </source>
</reference>
<keyword evidence="2" id="KW-0808">Transferase</keyword>
<dbReference type="InterPro" id="IPR000182">
    <property type="entry name" value="GNAT_dom"/>
</dbReference>
<dbReference type="EMBL" id="FOIR01000001">
    <property type="protein sequence ID" value="SEW04567.1"/>
    <property type="molecule type" value="Genomic_DNA"/>
</dbReference>